<sequence>MTEEPPPSDQAVFRPKPTRIVITAADIEAARIQREQSAALPPDTTHPFDRPLVKELLDAEFSEMTDAISHAVRPVKSDTPDDLEEWEVTMREKRQDQIPGEAAWPYLVRSLYEEFFSVNQNPDLNPPPMQAHMPGLTPGGLVSHFYNESVMDDASVKTEVAKPFVGRTMSEAIRSLREANTGEDVYRSNRSFAQIVQLVTRRNDAPFDSPWRVLRPERGADEVYLGSDRYQEIYPELDSVGYRLLAILRARPG</sequence>
<proteinExistence type="predicted"/>
<dbReference type="EMBL" id="MFJX01000033">
    <property type="protein sequence ID" value="OGG30533.1"/>
    <property type="molecule type" value="Genomic_DNA"/>
</dbReference>
<dbReference type="Proteomes" id="UP000176450">
    <property type="component" value="Unassembled WGS sequence"/>
</dbReference>
<name>A0A1F6B159_9BACT</name>
<protein>
    <submittedName>
        <fullName evidence="1">Uncharacterized protein</fullName>
    </submittedName>
</protein>
<dbReference type="AlphaFoldDB" id="A0A1F6B159"/>
<reference evidence="1 2" key="1">
    <citation type="journal article" date="2016" name="Nat. Commun.">
        <title>Thousands of microbial genomes shed light on interconnected biogeochemical processes in an aquifer system.</title>
        <authorList>
            <person name="Anantharaman K."/>
            <person name="Brown C.T."/>
            <person name="Hug L.A."/>
            <person name="Sharon I."/>
            <person name="Castelle C.J."/>
            <person name="Probst A.J."/>
            <person name="Thomas B.C."/>
            <person name="Singh A."/>
            <person name="Wilkins M.J."/>
            <person name="Karaoz U."/>
            <person name="Brodie E.L."/>
            <person name="Williams K.H."/>
            <person name="Hubbard S.S."/>
            <person name="Banfield J.F."/>
        </authorList>
    </citation>
    <scope>NUCLEOTIDE SEQUENCE [LARGE SCALE GENOMIC DNA]</scope>
</reference>
<evidence type="ECO:0000313" key="2">
    <source>
        <dbReference type="Proteomes" id="UP000176450"/>
    </source>
</evidence>
<comment type="caution">
    <text evidence="1">The sequence shown here is derived from an EMBL/GenBank/DDBJ whole genome shotgun (WGS) entry which is preliminary data.</text>
</comment>
<gene>
    <name evidence="1" type="ORF">A3A63_02880</name>
</gene>
<accession>A0A1F6B159</accession>
<evidence type="ECO:0000313" key="1">
    <source>
        <dbReference type="EMBL" id="OGG30533.1"/>
    </source>
</evidence>
<organism evidence="1 2">
    <name type="scientific">Candidatus Gottesmanbacteria bacterium RIFCSPLOWO2_01_FULL_46_9</name>
    <dbReference type="NCBI Taxonomy" id="1798394"/>
    <lineage>
        <taxon>Bacteria</taxon>
        <taxon>Candidatus Gottesmaniibacteriota</taxon>
    </lineage>
</organism>